<evidence type="ECO:0000256" key="1">
    <source>
        <dbReference type="SAM" id="MobiDB-lite"/>
    </source>
</evidence>
<evidence type="ECO:0000313" key="3">
    <source>
        <dbReference type="Proteomes" id="UP001159363"/>
    </source>
</evidence>
<sequence>MVIRFQSGGRGPLAPLPPPERCANTHLAAVRSVLVAPPRPRDPGRQSTTSLAPSRSSPLLPLICVLCGCARFGLRIWPTIALILVSLRREDMIPLPCLVEGRSVVRPKGQERCDKIGKYNDREVFLYARMGCTGAPVLLFRSRPSWKFNTIPDMGRKLRTELTYWSYSPNNIQEGTRGLEKEIEPAGLFVDPDLPCLAATSDGLVGNDALVGVKRPVTARNLTPQEEVEEKKLTYCILKDDHLYLKENHPYMYQRWNARAGETGEPRENSLASGIVRHDSHNVKIRERPRQGLNQTRTFAESSDHQLLFSHLSFSSAVRASVG</sequence>
<proteinExistence type="predicted"/>
<name>A0ABQ9HBW9_9NEOP</name>
<dbReference type="PANTHER" id="PTHR46609">
    <property type="entry name" value="EXONUCLEASE, PHAGE-TYPE/RECB, C-TERMINAL DOMAIN-CONTAINING PROTEIN"/>
    <property type="match status" value="1"/>
</dbReference>
<dbReference type="InterPro" id="IPR051703">
    <property type="entry name" value="NF-kappa-B_Signaling_Reg"/>
</dbReference>
<protein>
    <submittedName>
        <fullName evidence="2">Uncharacterized protein</fullName>
    </submittedName>
</protein>
<dbReference type="InterPro" id="IPR011604">
    <property type="entry name" value="PDDEXK-like_dom_sf"/>
</dbReference>
<reference evidence="2 3" key="1">
    <citation type="submission" date="2023-02" db="EMBL/GenBank/DDBJ databases">
        <title>LHISI_Scaffold_Assembly.</title>
        <authorList>
            <person name="Stuart O.P."/>
            <person name="Cleave R."/>
            <person name="Magrath M.J.L."/>
            <person name="Mikheyev A.S."/>
        </authorList>
    </citation>
    <scope>NUCLEOTIDE SEQUENCE [LARGE SCALE GENOMIC DNA]</scope>
    <source>
        <strain evidence="2">Daus_M_001</strain>
        <tissue evidence="2">Leg muscle</tissue>
    </source>
</reference>
<dbReference type="Proteomes" id="UP001159363">
    <property type="component" value="Chromosome 5"/>
</dbReference>
<accession>A0ABQ9HBW9</accession>
<evidence type="ECO:0000313" key="2">
    <source>
        <dbReference type="EMBL" id="KAJ8881764.1"/>
    </source>
</evidence>
<feature type="region of interest" description="Disordered" evidence="1">
    <location>
        <begin position="36"/>
        <end position="55"/>
    </location>
</feature>
<dbReference type="Gene3D" id="3.90.320.10">
    <property type="match status" value="1"/>
</dbReference>
<dbReference type="PANTHER" id="PTHR46609:SF8">
    <property type="entry name" value="YQAJ VIRAL RECOMBINASE DOMAIN-CONTAINING PROTEIN"/>
    <property type="match status" value="1"/>
</dbReference>
<organism evidence="2 3">
    <name type="scientific">Dryococelus australis</name>
    <dbReference type="NCBI Taxonomy" id="614101"/>
    <lineage>
        <taxon>Eukaryota</taxon>
        <taxon>Metazoa</taxon>
        <taxon>Ecdysozoa</taxon>
        <taxon>Arthropoda</taxon>
        <taxon>Hexapoda</taxon>
        <taxon>Insecta</taxon>
        <taxon>Pterygota</taxon>
        <taxon>Neoptera</taxon>
        <taxon>Polyneoptera</taxon>
        <taxon>Phasmatodea</taxon>
        <taxon>Verophasmatodea</taxon>
        <taxon>Anareolatae</taxon>
        <taxon>Phasmatidae</taxon>
        <taxon>Eurycanthinae</taxon>
        <taxon>Dryococelus</taxon>
    </lineage>
</organism>
<dbReference type="EMBL" id="JARBHB010000006">
    <property type="protein sequence ID" value="KAJ8881764.1"/>
    <property type="molecule type" value="Genomic_DNA"/>
</dbReference>
<gene>
    <name evidence="2" type="ORF">PR048_018250</name>
</gene>
<comment type="caution">
    <text evidence="2">The sequence shown here is derived from an EMBL/GenBank/DDBJ whole genome shotgun (WGS) entry which is preliminary data.</text>
</comment>
<keyword evidence="3" id="KW-1185">Reference proteome</keyword>